<protein>
    <submittedName>
        <fullName evidence="1">Uncharacterized protein</fullName>
    </submittedName>
</protein>
<sequence length="23" mass="2787">MYLHYIIIHNYPPSSSVWVNHCL</sequence>
<dbReference type="AlphaFoldDB" id="A0A0K2TP04"/>
<dbReference type="EMBL" id="HACA01010214">
    <property type="protein sequence ID" value="CDW27575.1"/>
    <property type="molecule type" value="Transcribed_RNA"/>
</dbReference>
<reference evidence="1" key="1">
    <citation type="submission" date="2014-05" db="EMBL/GenBank/DDBJ databases">
        <authorList>
            <person name="Chronopoulou M."/>
        </authorList>
    </citation>
    <scope>NUCLEOTIDE SEQUENCE</scope>
    <source>
        <tissue evidence="1">Whole organism</tissue>
    </source>
</reference>
<accession>A0A0K2TP04</accession>
<name>A0A0K2TP04_LEPSM</name>
<evidence type="ECO:0000313" key="1">
    <source>
        <dbReference type="EMBL" id="CDW27575.1"/>
    </source>
</evidence>
<proteinExistence type="predicted"/>
<organism evidence="1">
    <name type="scientific">Lepeophtheirus salmonis</name>
    <name type="common">Salmon louse</name>
    <name type="synonym">Caligus salmonis</name>
    <dbReference type="NCBI Taxonomy" id="72036"/>
    <lineage>
        <taxon>Eukaryota</taxon>
        <taxon>Metazoa</taxon>
        <taxon>Ecdysozoa</taxon>
        <taxon>Arthropoda</taxon>
        <taxon>Crustacea</taxon>
        <taxon>Multicrustacea</taxon>
        <taxon>Hexanauplia</taxon>
        <taxon>Copepoda</taxon>
        <taxon>Siphonostomatoida</taxon>
        <taxon>Caligidae</taxon>
        <taxon>Lepeophtheirus</taxon>
    </lineage>
</organism>